<feature type="compositionally biased region" description="Polar residues" evidence="4">
    <location>
        <begin position="11"/>
        <end position="20"/>
    </location>
</feature>
<dbReference type="GO" id="GO:0004181">
    <property type="term" value="F:metallocarboxypeptidase activity"/>
    <property type="evidence" value="ECO:0007669"/>
    <property type="project" value="InterPro"/>
</dbReference>
<feature type="domain" description="Peptidase M14" evidence="5">
    <location>
        <begin position="1"/>
        <end position="210"/>
    </location>
</feature>
<feature type="compositionally biased region" description="Polar residues" evidence="4">
    <location>
        <begin position="317"/>
        <end position="329"/>
    </location>
</feature>
<evidence type="ECO:0000256" key="4">
    <source>
        <dbReference type="SAM" id="MobiDB-lite"/>
    </source>
</evidence>
<protein>
    <recommendedName>
        <fullName evidence="5">Peptidase M14 domain-containing protein</fullName>
    </recommendedName>
</protein>
<dbReference type="GO" id="GO:0008270">
    <property type="term" value="F:zinc ion binding"/>
    <property type="evidence" value="ECO:0007669"/>
    <property type="project" value="InterPro"/>
</dbReference>
<dbReference type="PROSITE" id="PS52035">
    <property type="entry name" value="PEPTIDASE_M14"/>
    <property type="match status" value="1"/>
</dbReference>
<organism evidence="6 7">
    <name type="scientific">Candidula unifasciata</name>
    <dbReference type="NCBI Taxonomy" id="100452"/>
    <lineage>
        <taxon>Eukaryota</taxon>
        <taxon>Metazoa</taxon>
        <taxon>Spiralia</taxon>
        <taxon>Lophotrochozoa</taxon>
        <taxon>Mollusca</taxon>
        <taxon>Gastropoda</taxon>
        <taxon>Heterobranchia</taxon>
        <taxon>Euthyneura</taxon>
        <taxon>Panpulmonata</taxon>
        <taxon>Eupulmonata</taxon>
        <taxon>Stylommatophora</taxon>
        <taxon>Helicina</taxon>
        <taxon>Helicoidea</taxon>
        <taxon>Geomitridae</taxon>
        <taxon>Candidula</taxon>
    </lineage>
</organism>
<feature type="region of interest" description="Disordered" evidence="4">
    <location>
        <begin position="1"/>
        <end position="40"/>
    </location>
</feature>
<evidence type="ECO:0000313" key="7">
    <source>
        <dbReference type="Proteomes" id="UP000678393"/>
    </source>
</evidence>
<evidence type="ECO:0000256" key="2">
    <source>
        <dbReference type="ARBA" id="ARBA00005988"/>
    </source>
</evidence>
<dbReference type="EMBL" id="CAJHNH020001458">
    <property type="protein sequence ID" value="CAG5123176.1"/>
    <property type="molecule type" value="Genomic_DNA"/>
</dbReference>
<dbReference type="AlphaFoldDB" id="A0A8S3Z8A2"/>
<dbReference type="GO" id="GO:0006508">
    <property type="term" value="P:proteolysis"/>
    <property type="evidence" value="ECO:0007669"/>
    <property type="project" value="InterPro"/>
</dbReference>
<dbReference type="Gene3D" id="3.40.630.10">
    <property type="entry name" value="Zn peptidases"/>
    <property type="match status" value="1"/>
</dbReference>
<dbReference type="InterPro" id="IPR050821">
    <property type="entry name" value="Cytosolic_carboxypeptidase"/>
</dbReference>
<dbReference type="SUPFAM" id="SSF53187">
    <property type="entry name" value="Zn-dependent exopeptidases"/>
    <property type="match status" value="1"/>
</dbReference>
<feature type="non-terminal residue" evidence="6">
    <location>
        <position position="533"/>
    </location>
</feature>
<dbReference type="PANTHER" id="PTHR12756:SF12">
    <property type="entry name" value="CYTOSOLIC CARBOXYPEPTIDASE-LIKE PROTEIN 5"/>
    <property type="match status" value="1"/>
</dbReference>
<feature type="non-terminal residue" evidence="6">
    <location>
        <position position="1"/>
    </location>
</feature>
<dbReference type="PANTHER" id="PTHR12756">
    <property type="entry name" value="CYTOSOLIC CARBOXYPEPTIDASE"/>
    <property type="match status" value="1"/>
</dbReference>
<feature type="compositionally biased region" description="Polar residues" evidence="4">
    <location>
        <begin position="363"/>
        <end position="373"/>
    </location>
</feature>
<keyword evidence="7" id="KW-1185">Reference proteome</keyword>
<comment type="similarity">
    <text evidence="2 3">Belongs to the peptidase M14 family.</text>
</comment>
<feature type="region of interest" description="Disordered" evidence="4">
    <location>
        <begin position="247"/>
        <end position="270"/>
    </location>
</feature>
<feature type="region of interest" description="Disordered" evidence="4">
    <location>
        <begin position="350"/>
        <end position="429"/>
    </location>
</feature>
<accession>A0A8S3Z8A2</accession>
<gene>
    <name evidence="6" type="ORF">CUNI_LOCUS8734</name>
</gene>
<dbReference type="Proteomes" id="UP000678393">
    <property type="component" value="Unassembled WGS sequence"/>
</dbReference>
<evidence type="ECO:0000259" key="5">
    <source>
        <dbReference type="PROSITE" id="PS52035"/>
    </source>
</evidence>
<evidence type="ECO:0000256" key="3">
    <source>
        <dbReference type="PROSITE-ProRule" id="PRU01379"/>
    </source>
</evidence>
<comment type="caution">
    <text evidence="6">The sequence shown here is derived from an EMBL/GenBank/DDBJ whole genome shotgun (WGS) entry which is preliminary data.</text>
</comment>
<dbReference type="OrthoDB" id="10253041at2759"/>
<feature type="compositionally biased region" description="Acidic residues" evidence="4">
    <location>
        <begin position="22"/>
        <end position="31"/>
    </location>
</feature>
<proteinExistence type="inferred from homology"/>
<reference evidence="6" key="1">
    <citation type="submission" date="2021-04" db="EMBL/GenBank/DDBJ databases">
        <authorList>
            <consortium name="Molecular Ecology Group"/>
        </authorList>
    </citation>
    <scope>NUCLEOTIDE SEQUENCE</scope>
</reference>
<evidence type="ECO:0000256" key="1">
    <source>
        <dbReference type="ARBA" id="ARBA00001947"/>
    </source>
</evidence>
<name>A0A8S3Z8A2_9EUPU</name>
<evidence type="ECO:0000313" key="6">
    <source>
        <dbReference type="EMBL" id="CAG5123176.1"/>
    </source>
</evidence>
<sequence length="533" mass="58616">SHSCDLDSSDEQALTETLGNEGSDEDGDVEMSEAGAGSNAPHLRDAQLQLIPAHASGVAMYVDLHGHASKRGCFIYGNYFEDEDTQTVLLIIFDQVENMMFAKLVSLNTPHFDFTGCNFSERNMYTKDKRDGMSKEGSGRVAIYKATGLMRSYTLECNYNSGRAASYIPPAHGDGGCVTPPPPVGYPTKYTPAHFEDVGKAVAIATLDLTETNPWSRVLNWDHTNRQILSEAVRRYLRGLRGHCRTAKSSSHQVSSNKHASAPVVSQTRRASCGDCGPSAAITKGLKPVQEVSTKLYPRPKKHICGPHSKRELGPVQENNSTNIQSNPCRGQPRFTHRTQAMHLNNPPLTINMDAAGHLPSGQLVSTQTSLHRQATRLASMPDQSHRTRILRPQGSRNLQPHRPGNLKPREWSASGRSPEGQTFPPPKQLQLVSQGKQSSSWRHITVTTAKSQIPVHVTTTGHNLAVSSRQRKTWSGPITTTRNRITRRAHSDGVIDRAVTSNINLGIISQPPPTDRCDNLEQPIEKSSRLRC</sequence>
<dbReference type="InterPro" id="IPR000834">
    <property type="entry name" value="Peptidase_M14"/>
</dbReference>
<feature type="active site" description="Proton donor/acceptor" evidence="3">
    <location>
        <position position="156"/>
    </location>
</feature>
<comment type="cofactor">
    <cofactor evidence="1">
        <name>Zn(2+)</name>
        <dbReference type="ChEBI" id="CHEBI:29105"/>
    </cofactor>
</comment>
<feature type="region of interest" description="Disordered" evidence="4">
    <location>
        <begin position="299"/>
        <end position="334"/>
    </location>
</feature>